<dbReference type="Proteomes" id="UP000006262">
    <property type="component" value="Unassembled WGS sequence"/>
</dbReference>
<evidence type="ECO:0000313" key="2">
    <source>
        <dbReference type="Proteomes" id="UP000006262"/>
    </source>
</evidence>
<evidence type="ECO:0000313" key="1">
    <source>
        <dbReference type="EMBL" id="EKN33793.1"/>
    </source>
</evidence>
<dbReference type="AlphaFoldDB" id="A0AAD2TTX7"/>
<name>A0AAD2TTX7_PARDI</name>
<dbReference type="EMBL" id="AGZN01000001">
    <property type="protein sequence ID" value="EKN33793.1"/>
    <property type="molecule type" value="Genomic_DNA"/>
</dbReference>
<reference evidence="1 2" key="1">
    <citation type="submission" date="2012-02" db="EMBL/GenBank/DDBJ databases">
        <title>The Genome Sequence of Parabacteroides distasonis CL09T03C24.</title>
        <authorList>
            <consortium name="The Broad Institute Genome Sequencing Platform"/>
            <person name="Earl A."/>
            <person name="Ward D."/>
            <person name="Feldgarden M."/>
            <person name="Gevers D."/>
            <person name="Zitomersky N.L."/>
            <person name="Coyne M.J."/>
            <person name="Comstock L.E."/>
            <person name="Young S.K."/>
            <person name="Zeng Q."/>
            <person name="Gargeya S."/>
            <person name="Fitzgerald M."/>
            <person name="Haas B."/>
            <person name="Abouelleil A."/>
            <person name="Alvarado L."/>
            <person name="Arachchi H.M."/>
            <person name="Berlin A."/>
            <person name="Chapman S.B."/>
            <person name="Gearin G."/>
            <person name="Goldberg J."/>
            <person name="Griggs A."/>
            <person name="Gujja S."/>
            <person name="Hansen M."/>
            <person name="Heiman D."/>
            <person name="Howarth C."/>
            <person name="Larimer J."/>
            <person name="Lui A."/>
            <person name="MacDonald P.J.P."/>
            <person name="McCowen C."/>
            <person name="Montmayeur A."/>
            <person name="Murphy C."/>
            <person name="Neiman D."/>
            <person name="Pearson M."/>
            <person name="Priest M."/>
            <person name="Roberts A."/>
            <person name="Saif S."/>
            <person name="Shea T."/>
            <person name="Sisk P."/>
            <person name="Stolte C."/>
            <person name="Sykes S."/>
            <person name="Wortman J."/>
            <person name="Nusbaum C."/>
            <person name="Birren B."/>
        </authorList>
    </citation>
    <scope>NUCLEOTIDE SEQUENCE [LARGE SCALE GENOMIC DNA]</scope>
    <source>
        <strain evidence="1 2">CL09T03C24</strain>
    </source>
</reference>
<protein>
    <submittedName>
        <fullName evidence="1">Uncharacterized protein</fullName>
    </submittedName>
</protein>
<organism evidence="1 2">
    <name type="scientific">Parabacteroides distasonis CL09T03C24</name>
    <dbReference type="NCBI Taxonomy" id="999417"/>
    <lineage>
        <taxon>Bacteria</taxon>
        <taxon>Pseudomonadati</taxon>
        <taxon>Bacteroidota</taxon>
        <taxon>Bacteroidia</taxon>
        <taxon>Bacteroidales</taxon>
        <taxon>Tannerellaceae</taxon>
        <taxon>Parabacteroides</taxon>
    </lineage>
</organism>
<proteinExistence type="predicted"/>
<accession>A0AAD2TTX7</accession>
<dbReference type="RefSeq" id="WP_005862386.1">
    <property type="nucleotide sequence ID" value="NZ_JH976485.1"/>
</dbReference>
<comment type="caution">
    <text evidence="1">The sequence shown here is derived from an EMBL/GenBank/DDBJ whole genome shotgun (WGS) entry which is preliminary data.</text>
</comment>
<gene>
    <name evidence="1" type="ORF">HMPREF1059_00243</name>
</gene>
<sequence>MKAEKQYKEATSRVIQPLKGGGGYVVNNRLDSIIQTKLSDIISGSRKEKNLVQRMVRVAPSPYDSTSDNIIAAWNELDNDLTVAIAEAIAGVQGGGPYTPHQKQYLMRPTAANWGYCIEEKLNDKAGDNDWGTQEVLGGSRPDYHKEIDSTHVFADLTTDRESGGIGLHIWEKLKKGRNTYAGSVGADVTYTQTGPTTSVVYVPTQKEQAAHLLRLFDRVDYEVTEDMDNVKYRLSRCASGMVGNYSTTIQRALEILSTSSDDDDNTSEEDMSD</sequence>